<evidence type="ECO:0000256" key="17">
    <source>
        <dbReference type="PROSITE-ProRule" id="PRU00196"/>
    </source>
</evidence>
<dbReference type="InterPro" id="IPR016186">
    <property type="entry name" value="C-type_lectin-like/link_sf"/>
</dbReference>
<evidence type="ECO:0000256" key="20">
    <source>
        <dbReference type="SAM" id="SignalP"/>
    </source>
</evidence>
<dbReference type="SMART" id="SM00020">
    <property type="entry name" value="Tryp_SPc"/>
    <property type="match status" value="1"/>
</dbReference>
<keyword evidence="14" id="KW-0325">Glycoprotein</keyword>
<dbReference type="Gene3D" id="3.50.4.10">
    <property type="entry name" value="Hepatocyte Growth Factor"/>
    <property type="match status" value="1"/>
</dbReference>
<dbReference type="InterPro" id="IPR033116">
    <property type="entry name" value="TRYPSIN_SER"/>
</dbReference>
<dbReference type="OrthoDB" id="6020543at2759"/>
<dbReference type="InterPro" id="IPR013806">
    <property type="entry name" value="Kringle-like"/>
</dbReference>
<evidence type="ECO:0000256" key="1">
    <source>
        <dbReference type="ARBA" id="ARBA00004167"/>
    </source>
</evidence>
<feature type="disulfide bond" evidence="17">
    <location>
        <begin position="995"/>
        <end position="1005"/>
    </location>
</feature>
<protein>
    <recommendedName>
        <fullName evidence="29">Neurotrypsin</fullName>
    </recommendedName>
</protein>
<organism evidence="27 28">
    <name type="scientific">Cimex lectularius</name>
    <name type="common">Bed bug</name>
    <name type="synonym">Acanthia lectularia</name>
    <dbReference type="NCBI Taxonomy" id="79782"/>
    <lineage>
        <taxon>Eukaryota</taxon>
        <taxon>Metazoa</taxon>
        <taxon>Ecdysozoa</taxon>
        <taxon>Arthropoda</taxon>
        <taxon>Hexapoda</taxon>
        <taxon>Insecta</taxon>
        <taxon>Pterygota</taxon>
        <taxon>Neoptera</taxon>
        <taxon>Paraneoptera</taxon>
        <taxon>Hemiptera</taxon>
        <taxon>Heteroptera</taxon>
        <taxon>Panheteroptera</taxon>
        <taxon>Cimicomorpha</taxon>
        <taxon>Cimicidae</taxon>
        <taxon>Cimex</taxon>
    </lineage>
</organism>
<evidence type="ECO:0000256" key="5">
    <source>
        <dbReference type="ARBA" id="ARBA00022670"/>
    </source>
</evidence>
<dbReference type="PROSITE" id="PS01209">
    <property type="entry name" value="LDLRA_1"/>
    <property type="match status" value="2"/>
</dbReference>
<dbReference type="PROSITE" id="PS00134">
    <property type="entry name" value="TRYPSIN_HIS"/>
    <property type="match status" value="1"/>
</dbReference>
<feature type="compositionally biased region" description="Basic and acidic residues" evidence="19">
    <location>
        <begin position="312"/>
        <end position="339"/>
    </location>
</feature>
<dbReference type="GO" id="GO:0005576">
    <property type="term" value="C:extracellular region"/>
    <property type="evidence" value="ECO:0007669"/>
    <property type="project" value="UniProtKB-SubCell"/>
</dbReference>
<feature type="region of interest" description="Disordered" evidence="19">
    <location>
        <begin position="877"/>
        <end position="904"/>
    </location>
</feature>
<dbReference type="InterPro" id="IPR036772">
    <property type="entry name" value="SRCR-like_dom_sf"/>
</dbReference>
<evidence type="ECO:0000259" key="24">
    <source>
        <dbReference type="PROSITE" id="PS50287"/>
    </source>
</evidence>
<keyword evidence="11" id="KW-1133">Transmembrane helix</keyword>
<keyword evidence="8" id="KW-0677">Repeat</keyword>
<dbReference type="PANTHER" id="PTHR48071:SF18">
    <property type="entry name" value="DELETED IN MALIGNANT BRAIN TUMORS 1 PROTEIN-RELATED"/>
    <property type="match status" value="1"/>
</dbReference>
<feature type="domain" description="Peptidase S1" evidence="23">
    <location>
        <begin position="1771"/>
        <end position="2010"/>
    </location>
</feature>
<dbReference type="PRINTS" id="PR00018">
    <property type="entry name" value="KRINGLE"/>
</dbReference>
<dbReference type="InterPro" id="IPR018114">
    <property type="entry name" value="TRYPSIN_HIS"/>
</dbReference>
<keyword evidence="9 18" id="KW-0378">Hydrolase</keyword>
<feature type="domain" description="Kringle" evidence="22">
    <location>
        <begin position="1202"/>
        <end position="1285"/>
    </location>
</feature>
<dbReference type="PROSITE" id="PS50287">
    <property type="entry name" value="SRCR_2"/>
    <property type="match status" value="3"/>
</dbReference>
<dbReference type="Pfam" id="PF00530">
    <property type="entry name" value="SRCR"/>
    <property type="match status" value="3"/>
</dbReference>
<dbReference type="SUPFAM" id="SSF56487">
    <property type="entry name" value="SRCR-like"/>
    <property type="match status" value="3"/>
</dbReference>
<dbReference type="InterPro" id="IPR000001">
    <property type="entry name" value="Kringle"/>
</dbReference>
<keyword evidence="10 18" id="KW-0720">Serine protease</keyword>
<dbReference type="InterPro" id="IPR043504">
    <property type="entry name" value="Peptidase_S1_PA_chymotrypsin"/>
</dbReference>
<evidence type="ECO:0000259" key="21">
    <source>
        <dbReference type="PROSITE" id="PS50041"/>
    </source>
</evidence>
<dbReference type="InterPro" id="IPR001254">
    <property type="entry name" value="Trypsin_dom"/>
</dbReference>
<dbReference type="KEGG" id="clec:106674111"/>
<dbReference type="PROSITE" id="PS00021">
    <property type="entry name" value="KRINGLE_1"/>
    <property type="match status" value="1"/>
</dbReference>
<keyword evidence="13 17" id="KW-1015">Disulfide bond</keyword>
<evidence type="ECO:0000259" key="22">
    <source>
        <dbReference type="PROSITE" id="PS50070"/>
    </source>
</evidence>
<dbReference type="FunFam" id="3.10.250.10:FF:000016">
    <property type="entry name" value="Scavenger receptor cysteine-rich protein type 12"/>
    <property type="match status" value="1"/>
</dbReference>
<dbReference type="PROSITE" id="PS00420">
    <property type="entry name" value="SRCR_1"/>
    <property type="match status" value="1"/>
</dbReference>
<dbReference type="RefSeq" id="XP_024086083.1">
    <property type="nucleotide sequence ID" value="XM_024230315.1"/>
</dbReference>
<dbReference type="SMART" id="SM00473">
    <property type="entry name" value="PAN_AP"/>
    <property type="match status" value="1"/>
</dbReference>
<dbReference type="PROSITE" id="PS50070">
    <property type="entry name" value="KRINGLE_2"/>
    <property type="match status" value="1"/>
</dbReference>
<feature type="domain" description="SRCR" evidence="24">
    <location>
        <begin position="1615"/>
        <end position="1721"/>
    </location>
</feature>
<dbReference type="PRINTS" id="PR00258">
    <property type="entry name" value="SPERACTRCPTR"/>
</dbReference>
<evidence type="ECO:0000256" key="2">
    <source>
        <dbReference type="ARBA" id="ARBA00004613"/>
    </source>
</evidence>
<comment type="subcellular location">
    <subcellularLocation>
        <location evidence="1">Membrane</location>
        <topology evidence="1">Single-pass membrane protein</topology>
    </subcellularLocation>
    <subcellularLocation>
        <location evidence="2">Secreted</location>
    </subcellularLocation>
</comment>
<keyword evidence="5 18" id="KW-0645">Protease</keyword>
<dbReference type="SUPFAM" id="SSF50494">
    <property type="entry name" value="Trypsin-like serine proteases"/>
    <property type="match status" value="1"/>
</dbReference>
<dbReference type="SUPFAM" id="SSF57440">
    <property type="entry name" value="Kringle-like"/>
    <property type="match status" value="1"/>
</dbReference>
<evidence type="ECO:0000259" key="25">
    <source>
        <dbReference type="PROSITE" id="PS50940"/>
    </source>
</evidence>
<evidence type="ECO:0000256" key="10">
    <source>
        <dbReference type="ARBA" id="ARBA00022825"/>
    </source>
</evidence>
<evidence type="ECO:0000256" key="4">
    <source>
        <dbReference type="ARBA" id="ARBA00022572"/>
    </source>
</evidence>
<dbReference type="InterPro" id="IPR016187">
    <property type="entry name" value="CTDL_fold"/>
</dbReference>
<keyword evidence="7 20" id="KW-0732">Signal</keyword>
<sequence>MDYNLMRLAIYTFLVLKVNADTSNLEWDGLGCPKGATGQFPYAMDCKRFYNCWKGRSVLSVCAPGTLFNPETLECDFPAKVKCYTNPNIGKTGQTNNYEAFRDPVNPYSHHYHKDSVMGKRPQHVTPVFQQEIHHQHKRVPVTHQFDQQVQNQDQVSDVPVQNQHQLNFHRDTQNKQWIQQEINFQHSKSYHEKTGVPSFSTVAREESPSHKPIHNFHHHHTSQQHNFENGEDFIRPLARELQPPQKYNVPTETVSWPSHSTHEGGDTTLQTSFNTNQQPIHHSHGGVQPPMYHSHVGVHHSHGRVHSPAYHSHDRVHSPAYHSHDRAHSPAYHSHDGVHSPAPAYHSHDGVHSPAHHLHDGVHSPAYHSHDGVHSPAYHSHDGVHSPAYHSHGRVHSPAYHSQDRAHSPPYYPQTSTQPVESNSKTETQPPVHNSYGGVHQPTYHSQSGAKPPVYNSHGGVHQPTYHSQSGAKPPVYNSHGGVQPPTYQSSVHPNSGGLPLSEIFPNLDSPGSYKGAKIPLANHSDSPLVLEVNNNNYGVIEREQDTIPQVQQSFVPPFPNINTSLINPEPDLPDTYGDSTFTGLHTVLIPSVQITENNEKSSVNRQLQNDTNYSESISHTINVPNTPIISISNEKELPYPSMFNKNYNSRNDHKGEYDISSTNVSPSYLPPNNRGTYNPAKNPLRSFTTPHEFYNPSGHADQTSTKLNPTYAQFPELEKCPPDFSGLLPHLHCNKFLSCANGRTYVMNCADGTRFNSELSICDHSSKVKCIENPVVLFNNSIDQIDERNDKEYLEPAESHHVANNESFYTSRDLDVRMGNTEREYEMINETTTNTPMHQQVPDTHESTGLFNIPDSNGWRIVVSVNQSVERVTSKSVAKEKKISPLSSEAEKPPSVDLPTRIPQKLSGKQMKFNRQVIRLRGGPTQFQGYVEIKLNNTWGTVCDQKNGWTEIEANLVCKNLGYTRGAESSWQGRPASVTEKVSPIVAVDAVNCIGHEKSILECLISKQPYCDVNNDAVWVRCHDNIRSQCRPGEISIGDRCYFLVEPFEDTPVEMAGFTQGEALAHCQKHGGHLLNVASQIENDFLSEWLLRQSQLESVMTAGVGVLVMGMPIWIWEGSEEPFTYHNWWPGWNGTKSIAPKLETGRASCIVLRRFYPCTNADTKEGRLCDAQYYFWDIDDCGTMSVRMPYICKRPANKIGCVLGTGSNYRGGANVTSEGNLCLAWDSKEVKSFLKYKISDEDRRMTLSGHNYCRNIGGIDVAPWCFVKLGEEIHKEYCDIPLCSKDRTEKSAKYSEYKCGPKQFSCESKRQCILQEWVCDGKPDCSNARDELDCLDSLLKFQHYPHTQLPGFDIETHRNTSLKTCSEKCLALENCRSFYHLEMTGECFLTESNVGLSGNLVTNKMGWSYYERKSTMLRCSELYLCDNGKCLSHTSVCNGKNDCGDMSDEKNCTWLEKGIQLRLYGGANPNEGTVEIKANDHWGLICDDQFDIEDAHVLCRHLGFPQGALEIKKHSAFGKRPNITKYLIDELSCKGNESIITECEHNGWGVHDCGPDEAAGVVCKREETECSFNYWLCDSKAECIPFSFLCDNISDCTDGSDEITSRCKSEIDVRLVGIGGESRSNKITEGRLEVRRFGVWGTVCDDDFGSKEAEVVCNSLGYAGTTKVYKEAAFGAGTGIIWLDQVHCLGNETNVAECMHDNWGLTNCKHNEDVSIACSPQNINMDIDQNLHSNENEQEPSFTLEQILPQTCGIISLDIGPVNNYKPKVVSGFETIKGSYPWQASVRVRSVLGQSTHWCGAVIISRFHVLTAGHCLRDYVKSSYFIRAGDFDIEVTEESEQDVELEGLWIHQDLDKGMTLNNDIAIVKIKKPGFNLNKWVYPACLPLHPVSYDAGKNCTISGWGSSGVPGSGFARTLHATWLPIIPQDKCKTSYGRKTITDGMFCAGNLKGGADSCQGDSGGPIICQEEDGMTVYGITSWGHGCGRVESPGVYTNVSYYMGWIRNTIENSM</sequence>
<dbReference type="InterPro" id="IPR036055">
    <property type="entry name" value="LDL_receptor-like_sf"/>
</dbReference>
<feature type="disulfide bond" evidence="16">
    <location>
        <begin position="1321"/>
        <end position="1336"/>
    </location>
</feature>
<proteinExistence type="predicted"/>
<feature type="disulfide bond" evidence="16">
    <location>
        <begin position="1439"/>
        <end position="1454"/>
    </location>
</feature>
<feature type="signal peptide" evidence="20">
    <location>
        <begin position="1"/>
        <end position="20"/>
    </location>
</feature>
<dbReference type="SMART" id="SM00202">
    <property type="entry name" value="SR"/>
    <property type="match status" value="3"/>
</dbReference>
<feature type="compositionally biased region" description="Basic and acidic residues" evidence="19">
    <location>
        <begin position="347"/>
        <end position="385"/>
    </location>
</feature>
<dbReference type="PROSITE" id="PS50041">
    <property type="entry name" value="C_TYPE_LECTIN_2"/>
    <property type="match status" value="1"/>
</dbReference>
<keyword evidence="6" id="KW-0812">Transmembrane</keyword>
<dbReference type="CDD" id="cd00037">
    <property type="entry name" value="CLECT"/>
    <property type="match status" value="1"/>
</dbReference>
<dbReference type="Pfam" id="PF00057">
    <property type="entry name" value="Ldl_recept_a"/>
    <property type="match status" value="3"/>
</dbReference>
<dbReference type="Pfam" id="PF00051">
    <property type="entry name" value="Kringle"/>
    <property type="match status" value="1"/>
</dbReference>
<dbReference type="CDD" id="cd00190">
    <property type="entry name" value="Tryp_SPc"/>
    <property type="match status" value="1"/>
</dbReference>
<evidence type="ECO:0000256" key="8">
    <source>
        <dbReference type="ARBA" id="ARBA00022737"/>
    </source>
</evidence>
<keyword evidence="12" id="KW-0472">Membrane</keyword>
<feature type="domain" description="Chitin-binding type-2" evidence="25">
    <location>
        <begin position="29"/>
        <end position="85"/>
    </location>
</feature>
<dbReference type="SMART" id="SM00192">
    <property type="entry name" value="LDLa"/>
    <property type="match status" value="3"/>
</dbReference>
<dbReference type="Gene3D" id="2.40.20.10">
    <property type="entry name" value="Plasminogen Kringle 4"/>
    <property type="match status" value="1"/>
</dbReference>
<dbReference type="Gene3D" id="3.10.100.10">
    <property type="entry name" value="Mannose-Binding Protein A, subunit A"/>
    <property type="match status" value="1"/>
</dbReference>
<dbReference type="EnsemblMetazoa" id="XM_024230315.1">
    <property type="protein sequence ID" value="XP_024086083.1"/>
    <property type="gene ID" value="LOC106674111"/>
</dbReference>
<dbReference type="Gene3D" id="2.40.10.10">
    <property type="entry name" value="Trypsin-like serine proteases"/>
    <property type="match status" value="1"/>
</dbReference>
<evidence type="ECO:0000256" key="6">
    <source>
        <dbReference type="ARBA" id="ARBA00022692"/>
    </source>
</evidence>
<evidence type="ECO:0000313" key="28">
    <source>
        <dbReference type="Proteomes" id="UP000494040"/>
    </source>
</evidence>
<feature type="chain" id="PRO_5035144079" description="Neurotrypsin" evidence="20">
    <location>
        <begin position="21"/>
        <end position="2013"/>
    </location>
</feature>
<keyword evidence="4 15" id="KW-0420">Kringle</keyword>
<dbReference type="InterPro" id="IPR036508">
    <property type="entry name" value="Chitin-bd_dom_sf"/>
</dbReference>
<dbReference type="Gene3D" id="2.170.140.10">
    <property type="entry name" value="Chitin binding domain"/>
    <property type="match status" value="2"/>
</dbReference>
<keyword evidence="3" id="KW-0964">Secreted</keyword>
<dbReference type="PROSITE" id="PS50240">
    <property type="entry name" value="TRYPSIN_DOM"/>
    <property type="match status" value="1"/>
</dbReference>
<evidence type="ECO:0000256" key="12">
    <source>
        <dbReference type="ARBA" id="ARBA00023136"/>
    </source>
</evidence>
<keyword evidence="28" id="KW-1185">Reference proteome</keyword>
<dbReference type="FunFam" id="2.40.10.10:FF:000053">
    <property type="entry name" value="Neurotrypsin"/>
    <property type="match status" value="1"/>
</dbReference>
<evidence type="ECO:0000256" key="15">
    <source>
        <dbReference type="PROSITE-ProRule" id="PRU00121"/>
    </source>
</evidence>
<dbReference type="GO" id="GO:0016020">
    <property type="term" value="C:membrane"/>
    <property type="evidence" value="ECO:0007669"/>
    <property type="project" value="UniProtKB-SubCell"/>
</dbReference>
<evidence type="ECO:0000259" key="23">
    <source>
        <dbReference type="PROSITE" id="PS50240"/>
    </source>
</evidence>
<dbReference type="PROSITE" id="PS50940">
    <property type="entry name" value="CHIT_BIND_II"/>
    <property type="match status" value="2"/>
</dbReference>
<dbReference type="Gene3D" id="4.10.400.10">
    <property type="entry name" value="Low-density Lipoprotein Receptor"/>
    <property type="match status" value="3"/>
</dbReference>
<feature type="compositionally biased region" description="Polar residues" evidence="19">
    <location>
        <begin position="414"/>
        <end position="433"/>
    </location>
</feature>
<reference evidence="27" key="1">
    <citation type="submission" date="2022-01" db="UniProtKB">
        <authorList>
            <consortium name="EnsemblMetazoa"/>
        </authorList>
    </citation>
    <scope>IDENTIFICATION</scope>
</reference>
<dbReference type="SUPFAM" id="SSF56436">
    <property type="entry name" value="C-type lectin-like"/>
    <property type="match status" value="1"/>
</dbReference>
<dbReference type="SMART" id="SM00034">
    <property type="entry name" value="CLECT"/>
    <property type="match status" value="1"/>
</dbReference>
<dbReference type="InterPro" id="IPR001304">
    <property type="entry name" value="C-type_lectin-like"/>
</dbReference>
<feature type="disulfide bond" evidence="17">
    <location>
        <begin position="1535"/>
        <end position="1545"/>
    </location>
</feature>
<evidence type="ECO:0000256" key="13">
    <source>
        <dbReference type="ARBA" id="ARBA00023157"/>
    </source>
</evidence>
<feature type="disulfide bond" evidence="17">
    <location>
        <begin position="1690"/>
        <end position="1700"/>
    </location>
</feature>
<dbReference type="GO" id="GO:0004252">
    <property type="term" value="F:serine-type endopeptidase activity"/>
    <property type="evidence" value="ECO:0007669"/>
    <property type="project" value="InterPro"/>
</dbReference>
<evidence type="ECO:0000256" key="16">
    <source>
        <dbReference type="PROSITE-ProRule" id="PRU00124"/>
    </source>
</evidence>
<dbReference type="GO" id="GO:0006508">
    <property type="term" value="P:proteolysis"/>
    <property type="evidence" value="ECO:0007669"/>
    <property type="project" value="UniProtKB-KW"/>
</dbReference>
<evidence type="ECO:0000259" key="26">
    <source>
        <dbReference type="PROSITE" id="PS50948"/>
    </source>
</evidence>
<feature type="domain" description="C-type lectin" evidence="21">
    <location>
        <begin position="1039"/>
        <end position="1172"/>
    </location>
</feature>
<evidence type="ECO:0000256" key="19">
    <source>
        <dbReference type="SAM" id="MobiDB-lite"/>
    </source>
</evidence>
<evidence type="ECO:0000256" key="7">
    <source>
        <dbReference type="ARBA" id="ARBA00022729"/>
    </source>
</evidence>
<dbReference type="SMART" id="SM00494">
    <property type="entry name" value="ChtBD2"/>
    <property type="match status" value="2"/>
</dbReference>
<feature type="disulfide bond" evidence="16">
    <location>
        <begin position="1427"/>
        <end position="1445"/>
    </location>
</feature>
<evidence type="ECO:0000256" key="18">
    <source>
        <dbReference type="RuleBase" id="RU363034"/>
    </source>
</evidence>
<dbReference type="CDD" id="cd00108">
    <property type="entry name" value="KR"/>
    <property type="match status" value="1"/>
</dbReference>
<accession>A0A8I6SRJ4</accession>
<evidence type="ECO:0008006" key="29">
    <source>
        <dbReference type="Google" id="ProtNLM"/>
    </source>
</evidence>
<dbReference type="PROSITE" id="PS50948">
    <property type="entry name" value="PAN"/>
    <property type="match status" value="1"/>
</dbReference>
<dbReference type="InterPro" id="IPR023415">
    <property type="entry name" value="LDLR_class-A_CS"/>
</dbReference>
<feature type="region of interest" description="Disordered" evidence="19">
    <location>
        <begin position="299"/>
        <end position="505"/>
    </location>
</feature>
<dbReference type="CDD" id="cd01099">
    <property type="entry name" value="PAN_AP_HGF"/>
    <property type="match status" value="1"/>
</dbReference>
<feature type="disulfide bond" evidence="17">
    <location>
        <begin position="1646"/>
        <end position="1710"/>
    </location>
</feature>
<feature type="compositionally biased region" description="Basic and acidic residues" evidence="19">
    <location>
        <begin position="879"/>
        <end position="896"/>
    </location>
</feature>
<feature type="domain" description="Apple" evidence="26">
    <location>
        <begin position="1336"/>
        <end position="1416"/>
    </location>
</feature>
<dbReference type="Pfam" id="PF00024">
    <property type="entry name" value="PAN_1"/>
    <property type="match status" value="1"/>
</dbReference>
<comment type="caution">
    <text evidence="17">Lacks conserved residue(s) required for the propagation of feature annotation.</text>
</comment>
<evidence type="ECO:0000256" key="11">
    <source>
        <dbReference type="ARBA" id="ARBA00022989"/>
    </source>
</evidence>
<dbReference type="SUPFAM" id="SSF57424">
    <property type="entry name" value="LDL receptor-like module"/>
    <property type="match status" value="3"/>
</dbReference>
<evidence type="ECO:0000256" key="9">
    <source>
        <dbReference type="ARBA" id="ARBA00022801"/>
    </source>
</evidence>
<evidence type="ECO:0000256" key="3">
    <source>
        <dbReference type="ARBA" id="ARBA00022525"/>
    </source>
</evidence>
<dbReference type="InterPro" id="IPR001190">
    <property type="entry name" value="SRCR"/>
</dbReference>
<dbReference type="SUPFAM" id="SSF57625">
    <property type="entry name" value="Invertebrate chitin-binding proteins"/>
    <property type="match status" value="2"/>
</dbReference>
<dbReference type="PROSITE" id="PS00135">
    <property type="entry name" value="TRYPSIN_SER"/>
    <property type="match status" value="1"/>
</dbReference>
<dbReference type="InterPro" id="IPR038178">
    <property type="entry name" value="Kringle_sf"/>
</dbReference>
<evidence type="ECO:0000313" key="27">
    <source>
        <dbReference type="EnsemblMetazoa" id="XP_024086083.1"/>
    </source>
</evidence>
<feature type="disulfide bond" evidence="17">
    <location>
        <begin position="1659"/>
        <end position="1720"/>
    </location>
</feature>
<dbReference type="InterPro" id="IPR002172">
    <property type="entry name" value="LDrepeatLR_classA_rpt"/>
</dbReference>
<dbReference type="FunFam" id="3.10.250.10:FF:000001">
    <property type="entry name" value="Lysyl oxidase 4 isoform X1"/>
    <property type="match status" value="2"/>
</dbReference>
<feature type="domain" description="Chitin-binding type-2" evidence="25">
    <location>
        <begin position="719"/>
        <end position="774"/>
    </location>
</feature>
<dbReference type="Pfam" id="PF01607">
    <property type="entry name" value="CBM_14"/>
    <property type="match status" value="2"/>
</dbReference>
<feature type="domain" description="SRCR" evidence="24">
    <location>
        <begin position="920"/>
        <end position="1025"/>
    </location>
</feature>
<name>A0A8I6SRJ4_CIMLE</name>
<dbReference type="Proteomes" id="UP000494040">
    <property type="component" value="Unassembled WGS sequence"/>
</dbReference>
<dbReference type="GeneID" id="106674111"/>
<dbReference type="InterPro" id="IPR018056">
    <property type="entry name" value="Kringle_CS"/>
</dbReference>
<dbReference type="InterPro" id="IPR003609">
    <property type="entry name" value="Pan_app"/>
</dbReference>
<dbReference type="Gene3D" id="3.10.250.10">
    <property type="entry name" value="SRCR-like domain"/>
    <property type="match status" value="3"/>
</dbReference>
<dbReference type="InterPro" id="IPR002557">
    <property type="entry name" value="Chitin-bd_dom"/>
</dbReference>
<dbReference type="SMART" id="SM00130">
    <property type="entry name" value="KR"/>
    <property type="match status" value="1"/>
</dbReference>
<dbReference type="PANTHER" id="PTHR48071">
    <property type="entry name" value="SRCR DOMAIN-CONTAINING PROTEIN"/>
    <property type="match status" value="1"/>
</dbReference>
<dbReference type="InterPro" id="IPR009003">
    <property type="entry name" value="Peptidase_S1_PA"/>
</dbReference>
<evidence type="ECO:0000256" key="14">
    <source>
        <dbReference type="ARBA" id="ARBA00023180"/>
    </source>
</evidence>
<dbReference type="PRINTS" id="PR00261">
    <property type="entry name" value="LDLRECEPTOR"/>
</dbReference>
<dbReference type="Pfam" id="PF00089">
    <property type="entry name" value="Trypsin"/>
    <property type="match status" value="1"/>
</dbReference>
<dbReference type="PROSITE" id="PS50068">
    <property type="entry name" value="LDLRA_2"/>
    <property type="match status" value="3"/>
</dbReference>
<dbReference type="GO" id="GO:0008061">
    <property type="term" value="F:chitin binding"/>
    <property type="evidence" value="ECO:0007669"/>
    <property type="project" value="InterPro"/>
</dbReference>
<dbReference type="CDD" id="cd00112">
    <property type="entry name" value="LDLa"/>
    <property type="match status" value="3"/>
</dbReference>
<dbReference type="SUPFAM" id="SSF57414">
    <property type="entry name" value="Hairpin loop containing domain-like"/>
    <property type="match status" value="1"/>
</dbReference>
<feature type="domain" description="SRCR" evidence="24">
    <location>
        <begin position="1463"/>
        <end position="1566"/>
    </location>
</feature>